<feature type="transmembrane region" description="Helical" evidence="9">
    <location>
        <begin position="60"/>
        <end position="77"/>
    </location>
</feature>
<dbReference type="AlphaFoldDB" id="A0A4P6F1F2"/>
<feature type="transmembrane region" description="Helical" evidence="9">
    <location>
        <begin position="190"/>
        <end position="210"/>
    </location>
</feature>
<reference evidence="11 12" key="1">
    <citation type="submission" date="2019-01" db="EMBL/GenBank/DDBJ databases">
        <title>Genome sequencing of strain FW10M-9.</title>
        <authorList>
            <person name="Heo J."/>
            <person name="Kim S.-J."/>
            <person name="Kim J.-S."/>
            <person name="Hong S.-B."/>
            <person name="Kwon S.-W."/>
        </authorList>
    </citation>
    <scope>NUCLEOTIDE SEQUENCE [LARGE SCALE GENOMIC DNA]</scope>
    <source>
        <strain evidence="11 12">FW10M-9</strain>
    </source>
</reference>
<evidence type="ECO:0000256" key="2">
    <source>
        <dbReference type="ARBA" id="ARBA00005551"/>
    </source>
</evidence>
<feature type="transmembrane region" description="Helical" evidence="9">
    <location>
        <begin position="255"/>
        <end position="272"/>
    </location>
</feature>
<dbReference type="Gene3D" id="1.20.1530.20">
    <property type="match status" value="1"/>
</dbReference>
<dbReference type="OrthoDB" id="9793589at2"/>
<dbReference type="PANTHER" id="PTHR43562">
    <property type="entry name" value="NAPA-TYPE SODIUM/HYDROGEN ANTIPORTER"/>
    <property type="match status" value="1"/>
</dbReference>
<comment type="similarity">
    <text evidence="2">Belongs to the monovalent cation:proton antiporter 2 (CPA2) transporter (TC 2.A.37) family.</text>
</comment>
<dbReference type="Proteomes" id="UP000292118">
    <property type="component" value="Chromosome"/>
</dbReference>
<evidence type="ECO:0000313" key="11">
    <source>
        <dbReference type="EMBL" id="QAY69294.1"/>
    </source>
</evidence>
<evidence type="ECO:0000256" key="7">
    <source>
        <dbReference type="ARBA" id="ARBA00023065"/>
    </source>
</evidence>
<comment type="subcellular location">
    <subcellularLocation>
        <location evidence="1">Membrane</location>
        <topology evidence="1">Multi-pass membrane protein</topology>
    </subcellularLocation>
</comment>
<gene>
    <name evidence="11" type="ORF">ET471_03950</name>
</gene>
<feature type="transmembrane region" description="Helical" evidence="9">
    <location>
        <begin position="156"/>
        <end position="178"/>
    </location>
</feature>
<evidence type="ECO:0000256" key="6">
    <source>
        <dbReference type="ARBA" id="ARBA00022989"/>
    </source>
</evidence>
<keyword evidence="8 9" id="KW-0472">Membrane</keyword>
<organism evidence="11 12">
    <name type="scientific">Xylanimonas protaetiae</name>
    <dbReference type="NCBI Taxonomy" id="2509457"/>
    <lineage>
        <taxon>Bacteria</taxon>
        <taxon>Bacillati</taxon>
        <taxon>Actinomycetota</taxon>
        <taxon>Actinomycetes</taxon>
        <taxon>Micrococcales</taxon>
        <taxon>Promicromonosporaceae</taxon>
        <taxon>Xylanimonas</taxon>
    </lineage>
</organism>
<evidence type="ECO:0000256" key="3">
    <source>
        <dbReference type="ARBA" id="ARBA00022448"/>
    </source>
</evidence>
<sequence length="430" mass="44863">MDRTTLVTLVVMVAATVLAPILYTVLSRFVRVPVAVLEMFLGILIGPSVLGLAVVTPGGLVDWLRVMGVVALFFLAGQETNFKKLMGRPLRTATTSWLLCLVIAVGAMFALASVVDFGGSTSAFVTAVFIGGAVVSTAIGTIYPMMNDAQEITTKVGQATIAAGVIGQFAPLVAVALIVGDVSGDHSPLWATLMHLAFCAIIAVLLWLLRGGLPFVFRRIQSMTMDASGQFGIRLQVLVVGAVVLLAVAMGVDRLIGAFAAGILVQAMNKKTSPAEQHILFRKAKALGYGFLIPLFFVWAGVTFDLAGLVASPQALWFLPVFVILKFLARGVPGSLTLPKGSTLQERTATSLLVGTGLAVVVVMGHLGLEAGAFSTPYAAAMVGGAKVTALVFPTIGLMLANRARGFDPAKAVTAETAVDDDGPVPAPER</sequence>
<evidence type="ECO:0000256" key="1">
    <source>
        <dbReference type="ARBA" id="ARBA00004141"/>
    </source>
</evidence>
<feature type="transmembrane region" description="Helical" evidence="9">
    <location>
        <begin position="349"/>
        <end position="367"/>
    </location>
</feature>
<accession>A0A4P6F1F2</accession>
<evidence type="ECO:0000313" key="12">
    <source>
        <dbReference type="Proteomes" id="UP000292118"/>
    </source>
</evidence>
<dbReference type="InterPro" id="IPR006153">
    <property type="entry name" value="Cation/H_exchanger_TM"/>
</dbReference>
<protein>
    <submittedName>
        <fullName evidence="11">Cation:proton antiporter</fullName>
    </submittedName>
</protein>
<feature type="transmembrane region" description="Helical" evidence="9">
    <location>
        <begin position="6"/>
        <end position="26"/>
    </location>
</feature>
<evidence type="ECO:0000256" key="5">
    <source>
        <dbReference type="ARBA" id="ARBA00022692"/>
    </source>
</evidence>
<feature type="transmembrane region" description="Helical" evidence="9">
    <location>
        <begin position="231"/>
        <end position="249"/>
    </location>
</feature>
<keyword evidence="3" id="KW-0813">Transport</keyword>
<evidence type="ECO:0000256" key="9">
    <source>
        <dbReference type="SAM" id="Phobius"/>
    </source>
</evidence>
<keyword evidence="6 9" id="KW-1133">Transmembrane helix</keyword>
<keyword evidence="5 9" id="KW-0812">Transmembrane</keyword>
<feature type="transmembrane region" description="Helical" evidence="9">
    <location>
        <begin position="33"/>
        <end position="54"/>
    </location>
</feature>
<dbReference type="EMBL" id="CP035493">
    <property type="protein sequence ID" value="QAY69294.1"/>
    <property type="molecule type" value="Genomic_DNA"/>
</dbReference>
<keyword evidence="4" id="KW-0050">Antiport</keyword>
<feature type="transmembrane region" description="Helical" evidence="9">
    <location>
        <begin position="379"/>
        <end position="401"/>
    </location>
</feature>
<keyword evidence="12" id="KW-1185">Reference proteome</keyword>
<dbReference type="GO" id="GO:0015297">
    <property type="term" value="F:antiporter activity"/>
    <property type="evidence" value="ECO:0007669"/>
    <property type="project" value="UniProtKB-KW"/>
</dbReference>
<feature type="domain" description="Cation/H+ exchanger transmembrane" evidence="10">
    <location>
        <begin position="17"/>
        <end position="395"/>
    </location>
</feature>
<dbReference type="GO" id="GO:1902600">
    <property type="term" value="P:proton transmembrane transport"/>
    <property type="evidence" value="ECO:0007669"/>
    <property type="project" value="InterPro"/>
</dbReference>
<evidence type="ECO:0000256" key="8">
    <source>
        <dbReference type="ARBA" id="ARBA00023136"/>
    </source>
</evidence>
<keyword evidence="7" id="KW-0406">Ion transport</keyword>
<feature type="transmembrane region" description="Helical" evidence="9">
    <location>
        <begin position="308"/>
        <end position="328"/>
    </location>
</feature>
<dbReference type="InterPro" id="IPR038770">
    <property type="entry name" value="Na+/solute_symporter_sf"/>
</dbReference>
<proteinExistence type="inferred from homology"/>
<dbReference type="RefSeq" id="WP_129186694.1">
    <property type="nucleotide sequence ID" value="NZ_CP035493.1"/>
</dbReference>
<dbReference type="KEGG" id="xya:ET471_03950"/>
<dbReference type="PANTHER" id="PTHR43562:SF1">
    <property type="entry name" value="NA(+)_H(+) ANTIPORTER YJBQ-RELATED"/>
    <property type="match status" value="1"/>
</dbReference>
<evidence type="ECO:0000259" key="10">
    <source>
        <dbReference type="Pfam" id="PF00999"/>
    </source>
</evidence>
<feature type="transmembrane region" description="Helical" evidence="9">
    <location>
        <begin position="121"/>
        <end position="144"/>
    </location>
</feature>
<feature type="transmembrane region" description="Helical" evidence="9">
    <location>
        <begin position="284"/>
        <end position="302"/>
    </location>
</feature>
<dbReference type="GO" id="GO:0016020">
    <property type="term" value="C:membrane"/>
    <property type="evidence" value="ECO:0007669"/>
    <property type="project" value="UniProtKB-SubCell"/>
</dbReference>
<dbReference type="Pfam" id="PF00999">
    <property type="entry name" value="Na_H_Exchanger"/>
    <property type="match status" value="1"/>
</dbReference>
<feature type="transmembrane region" description="Helical" evidence="9">
    <location>
        <begin position="97"/>
        <end position="115"/>
    </location>
</feature>
<evidence type="ECO:0000256" key="4">
    <source>
        <dbReference type="ARBA" id="ARBA00022449"/>
    </source>
</evidence>
<name>A0A4P6F1F2_9MICO</name>